<sequence>MELGTGTTAHPDGRVELVDPAAVADSPYSNPELAPVPIAERKWTTYNFTALWVGMAHNIPSYTLAAGLIALGMDWVQAFLTITLGNLLVLIPMLLNSHAGTKYGIPFPVFARAFYGIRGANVPALLRAFIACGWFGIQTWIGGAGVHVIASKLLGGWWENAALVAGKPWTLWASFLLFWAIEMWIIWRGMDTLRRFENWAAPFVIVVAVVLLVWVLVEAGGFGPILSQPSTLGWGAEFWAIFFPSLMAMVAFWSTLSLNMPDFTRFGAGQKQQVLGQTLGLPTTMSFFAILSIIITSGTVVIYGVPIWDPIELASRFDNAFVVALGLFTVLVATLSVNVAANVVSPSYDFSNLAPRTITRRGGAVITGVLGIVIMPWYLYESPEIYIFTWLQTYGGLLGAVAGVLIGGYWLLHRTQLDLPALYLREGRYWFTGGYSVPALVATAVGMVLAVGGAYSRPGQGPFPEDGLIPFLKPLYDYSWAVGLAAALLVFLALTWSSANRRDRVTGVAAEPASS</sequence>
<dbReference type="Proteomes" id="UP001596157">
    <property type="component" value="Unassembled WGS sequence"/>
</dbReference>
<comment type="caution">
    <text evidence="7">The sequence shown here is derived from an EMBL/GenBank/DDBJ whole genome shotgun (WGS) entry which is preliminary data.</text>
</comment>
<organism evidence="7 8">
    <name type="scientific">Actinokineospora guangxiensis</name>
    <dbReference type="NCBI Taxonomy" id="1490288"/>
    <lineage>
        <taxon>Bacteria</taxon>
        <taxon>Bacillati</taxon>
        <taxon>Actinomycetota</taxon>
        <taxon>Actinomycetes</taxon>
        <taxon>Pseudonocardiales</taxon>
        <taxon>Pseudonocardiaceae</taxon>
        <taxon>Actinokineospora</taxon>
    </lineage>
</organism>
<comment type="subcellular location">
    <subcellularLocation>
        <location evidence="1">Membrane</location>
        <topology evidence="1">Multi-pass membrane protein</topology>
    </subcellularLocation>
</comment>
<feature type="transmembrane region" description="Helical" evidence="6">
    <location>
        <begin position="237"/>
        <end position="258"/>
    </location>
</feature>
<feature type="transmembrane region" description="Helical" evidence="6">
    <location>
        <begin position="124"/>
        <end position="149"/>
    </location>
</feature>
<dbReference type="InterPro" id="IPR045225">
    <property type="entry name" value="Uracil/uridine/allantoin_perm"/>
</dbReference>
<dbReference type="PANTHER" id="PTHR30618:SF0">
    <property type="entry name" value="PURINE-URACIL PERMEASE NCS1"/>
    <property type="match status" value="1"/>
</dbReference>
<proteinExistence type="inferred from homology"/>
<feature type="transmembrane region" description="Helical" evidence="6">
    <location>
        <begin position="433"/>
        <end position="455"/>
    </location>
</feature>
<evidence type="ECO:0000256" key="2">
    <source>
        <dbReference type="ARBA" id="ARBA00008974"/>
    </source>
</evidence>
<keyword evidence="4 6" id="KW-1133">Transmembrane helix</keyword>
<feature type="transmembrane region" description="Helical" evidence="6">
    <location>
        <begin position="169"/>
        <end position="187"/>
    </location>
</feature>
<feature type="transmembrane region" description="Helical" evidence="6">
    <location>
        <begin position="385"/>
        <end position="412"/>
    </location>
</feature>
<dbReference type="EMBL" id="JBHSKF010000015">
    <property type="protein sequence ID" value="MFC5290263.1"/>
    <property type="molecule type" value="Genomic_DNA"/>
</dbReference>
<dbReference type="Gene3D" id="1.10.4160.10">
    <property type="entry name" value="Hydantoin permease"/>
    <property type="match status" value="1"/>
</dbReference>
<gene>
    <name evidence="7" type="ORF">ACFPM7_24685</name>
</gene>
<evidence type="ECO:0000313" key="7">
    <source>
        <dbReference type="EMBL" id="MFC5290263.1"/>
    </source>
</evidence>
<accession>A0ABW0EV45</accession>
<keyword evidence="5 6" id="KW-0472">Membrane</keyword>
<dbReference type="CDD" id="cd11485">
    <property type="entry name" value="SLC-NCS1sbd_YbbW-like"/>
    <property type="match status" value="1"/>
</dbReference>
<evidence type="ECO:0000256" key="6">
    <source>
        <dbReference type="SAM" id="Phobius"/>
    </source>
</evidence>
<evidence type="ECO:0000256" key="3">
    <source>
        <dbReference type="ARBA" id="ARBA00022692"/>
    </source>
</evidence>
<feature type="transmembrane region" description="Helical" evidence="6">
    <location>
        <begin position="50"/>
        <end position="69"/>
    </location>
</feature>
<feature type="transmembrane region" description="Helical" evidence="6">
    <location>
        <begin position="475"/>
        <end position="494"/>
    </location>
</feature>
<feature type="transmembrane region" description="Helical" evidence="6">
    <location>
        <begin position="75"/>
        <end position="95"/>
    </location>
</feature>
<dbReference type="InterPro" id="IPR001248">
    <property type="entry name" value="Pur-cyt_permease"/>
</dbReference>
<dbReference type="PANTHER" id="PTHR30618">
    <property type="entry name" value="NCS1 FAMILY PURINE/PYRIMIDINE TRANSPORTER"/>
    <property type="match status" value="1"/>
</dbReference>
<keyword evidence="3 6" id="KW-0812">Transmembrane</keyword>
<keyword evidence="8" id="KW-1185">Reference proteome</keyword>
<dbReference type="NCBIfam" id="TIGR00800">
    <property type="entry name" value="ncs1"/>
    <property type="match status" value="1"/>
</dbReference>
<dbReference type="InterPro" id="IPR012681">
    <property type="entry name" value="NCS1"/>
</dbReference>
<name>A0ABW0EV45_9PSEU</name>
<dbReference type="Pfam" id="PF02133">
    <property type="entry name" value="Transp_cyt_pur"/>
    <property type="match status" value="1"/>
</dbReference>
<feature type="transmembrane region" description="Helical" evidence="6">
    <location>
        <begin position="199"/>
        <end position="217"/>
    </location>
</feature>
<dbReference type="RefSeq" id="WP_378250148.1">
    <property type="nucleotide sequence ID" value="NZ_JBHSKF010000015.1"/>
</dbReference>
<evidence type="ECO:0000256" key="5">
    <source>
        <dbReference type="ARBA" id="ARBA00023136"/>
    </source>
</evidence>
<feature type="transmembrane region" description="Helical" evidence="6">
    <location>
        <begin position="320"/>
        <end position="341"/>
    </location>
</feature>
<comment type="similarity">
    <text evidence="2">Belongs to the purine-cytosine permease (2.A.39) family.</text>
</comment>
<protein>
    <submittedName>
        <fullName evidence="7">NCS1 family nucleobase:cation symporter-1</fullName>
    </submittedName>
</protein>
<evidence type="ECO:0000256" key="4">
    <source>
        <dbReference type="ARBA" id="ARBA00022989"/>
    </source>
</evidence>
<evidence type="ECO:0000313" key="8">
    <source>
        <dbReference type="Proteomes" id="UP001596157"/>
    </source>
</evidence>
<feature type="transmembrane region" description="Helical" evidence="6">
    <location>
        <begin position="362"/>
        <end position="379"/>
    </location>
</feature>
<evidence type="ECO:0000256" key="1">
    <source>
        <dbReference type="ARBA" id="ARBA00004141"/>
    </source>
</evidence>
<feature type="transmembrane region" description="Helical" evidence="6">
    <location>
        <begin position="279"/>
        <end position="308"/>
    </location>
</feature>
<reference evidence="8" key="1">
    <citation type="journal article" date="2019" name="Int. J. Syst. Evol. Microbiol.">
        <title>The Global Catalogue of Microorganisms (GCM) 10K type strain sequencing project: providing services to taxonomists for standard genome sequencing and annotation.</title>
        <authorList>
            <consortium name="The Broad Institute Genomics Platform"/>
            <consortium name="The Broad Institute Genome Sequencing Center for Infectious Disease"/>
            <person name="Wu L."/>
            <person name="Ma J."/>
        </authorList>
    </citation>
    <scope>NUCLEOTIDE SEQUENCE [LARGE SCALE GENOMIC DNA]</scope>
    <source>
        <strain evidence="8">CCUG 59778</strain>
    </source>
</reference>